<organism evidence="2 3">
    <name type="scientific">Granulicella rosea</name>
    <dbReference type="NCBI Taxonomy" id="474952"/>
    <lineage>
        <taxon>Bacteria</taxon>
        <taxon>Pseudomonadati</taxon>
        <taxon>Acidobacteriota</taxon>
        <taxon>Terriglobia</taxon>
        <taxon>Terriglobales</taxon>
        <taxon>Acidobacteriaceae</taxon>
        <taxon>Granulicella</taxon>
    </lineage>
</organism>
<gene>
    <name evidence="2" type="ORF">SAMN05421770_101317</name>
</gene>
<accession>A0A239D610</accession>
<dbReference type="OrthoDB" id="104153at2"/>
<evidence type="ECO:0000313" key="3">
    <source>
        <dbReference type="Proteomes" id="UP000198356"/>
    </source>
</evidence>
<reference evidence="2 3" key="1">
    <citation type="submission" date="2017-06" db="EMBL/GenBank/DDBJ databases">
        <authorList>
            <person name="Kim H.J."/>
            <person name="Triplett B.A."/>
        </authorList>
    </citation>
    <scope>NUCLEOTIDE SEQUENCE [LARGE SCALE GENOMIC DNA]</scope>
    <source>
        <strain evidence="2 3">DSM 18704</strain>
    </source>
</reference>
<keyword evidence="1" id="KW-1133">Transmembrane helix</keyword>
<feature type="transmembrane region" description="Helical" evidence="1">
    <location>
        <begin position="357"/>
        <end position="376"/>
    </location>
</feature>
<dbReference type="RefSeq" id="WP_089406626.1">
    <property type="nucleotide sequence ID" value="NZ_FZOU01000001.1"/>
</dbReference>
<keyword evidence="1" id="KW-0812">Transmembrane</keyword>
<evidence type="ECO:0008006" key="4">
    <source>
        <dbReference type="Google" id="ProtNLM"/>
    </source>
</evidence>
<feature type="transmembrane region" description="Helical" evidence="1">
    <location>
        <begin position="21"/>
        <end position="39"/>
    </location>
</feature>
<dbReference type="AlphaFoldDB" id="A0A239D610"/>
<keyword evidence="3" id="KW-1185">Reference proteome</keyword>
<feature type="transmembrane region" description="Helical" evidence="1">
    <location>
        <begin position="255"/>
        <end position="277"/>
    </location>
</feature>
<sequence length="408" mass="45317">MKLPLIPAPPRIKFRLNLPQRLAGLLLLVFLAECLWVIGHQQTTSADYRYARCGREMWERPLPLAGYFTTCGNLNGDGTFAYRVAGLPLTVQRLVLLGTDKLRKPENRLYVNGSLNGSTWEARHELTSVRYLLHLPFVFFALWLGAGLWWVARRLFGNEGGFLALGLYCFCPAIVRYAVAPNNEMLAMWGLYGVVYTGMGVAHAMAGPRRRWRPRILLLTLALGLTAAAHTLAAILGFVVSFFFMFYLAERKRSAVMQILVNAGVGSLVILFAFYAFRLQPFSYVFTGGGARMWFSLEPALGFAKDLLNGPILVAAAVSLLVYLAAKRSRYFGNTAPLLMVLLLAPIVTTQNVTQPWLWALPFLFTFIGGVFADVLETKHRKLFLALTGMILVAQASVCVATLSLLAR</sequence>
<dbReference type="Proteomes" id="UP000198356">
    <property type="component" value="Unassembled WGS sequence"/>
</dbReference>
<dbReference type="EMBL" id="FZOU01000001">
    <property type="protein sequence ID" value="SNS27946.1"/>
    <property type="molecule type" value="Genomic_DNA"/>
</dbReference>
<protein>
    <recommendedName>
        <fullName evidence="4">Glycosyltransferase RgtA/B/C/D-like domain-containing protein</fullName>
    </recommendedName>
</protein>
<keyword evidence="1" id="KW-0472">Membrane</keyword>
<feature type="transmembrane region" description="Helical" evidence="1">
    <location>
        <begin position="307"/>
        <end position="324"/>
    </location>
</feature>
<evidence type="ECO:0000313" key="2">
    <source>
        <dbReference type="EMBL" id="SNS27946.1"/>
    </source>
</evidence>
<evidence type="ECO:0000256" key="1">
    <source>
        <dbReference type="SAM" id="Phobius"/>
    </source>
</evidence>
<name>A0A239D610_9BACT</name>
<feature type="transmembrane region" description="Helical" evidence="1">
    <location>
        <begin position="383"/>
        <end position="407"/>
    </location>
</feature>
<feature type="transmembrane region" description="Helical" evidence="1">
    <location>
        <begin position="131"/>
        <end position="150"/>
    </location>
</feature>
<feature type="transmembrane region" description="Helical" evidence="1">
    <location>
        <begin position="162"/>
        <end position="180"/>
    </location>
</feature>
<feature type="transmembrane region" description="Helical" evidence="1">
    <location>
        <begin position="216"/>
        <end position="249"/>
    </location>
</feature>
<feature type="transmembrane region" description="Helical" evidence="1">
    <location>
        <begin position="186"/>
        <end position="204"/>
    </location>
</feature>
<feature type="transmembrane region" description="Helical" evidence="1">
    <location>
        <begin position="331"/>
        <end position="351"/>
    </location>
</feature>
<proteinExistence type="predicted"/>